<evidence type="ECO:0000256" key="1">
    <source>
        <dbReference type="ARBA" id="ARBA00022741"/>
    </source>
</evidence>
<sequence length="306" mass="33838">MKQASESASGPVILIVSGMSGAGKSTALEVLEDLGWETIDNFPLRLLRPLISTEASPDTRLAIGIDARTRGFDPARIIELVERALPSSGLRIDLLFLDASSREIERRYNETRRRHPLAAGRPVREGIKAERELLKPLRARAPTIIDTTEYSTNQLQHAMREMFGKDAPEDLAITVTSFGFARGMPPLADLVFDMRFLANPHWQADLREQTGRDAPVGDFIEQDPGFSSSFNRIRELVLDLVPRYADQGRAYLTIAFGCTGGRHRSVFTAERMAAALHDAGYEPSLIHRNLDAPVTDATEGVSAKRS</sequence>
<dbReference type="PANTHER" id="PTHR30448:SF0">
    <property type="entry name" value="RNASE ADAPTER PROTEIN RAPZ"/>
    <property type="match status" value="1"/>
</dbReference>
<evidence type="ECO:0000256" key="2">
    <source>
        <dbReference type="ARBA" id="ARBA00022840"/>
    </source>
</evidence>
<evidence type="ECO:0000313" key="7">
    <source>
        <dbReference type="EMBL" id="MXP29156.1"/>
    </source>
</evidence>
<dbReference type="Gene3D" id="3.40.50.300">
    <property type="entry name" value="P-loop containing nucleotide triphosphate hydrolases"/>
    <property type="match status" value="1"/>
</dbReference>
<feature type="binding site" evidence="4">
    <location>
        <begin position="66"/>
        <end position="69"/>
    </location>
    <ligand>
        <name>GTP</name>
        <dbReference type="ChEBI" id="CHEBI:37565"/>
    </ligand>
</feature>
<comment type="caution">
    <text evidence="7">The sequence shown here is derived from an EMBL/GenBank/DDBJ whole genome shotgun (WGS) entry which is preliminary data.</text>
</comment>
<reference evidence="7 8" key="1">
    <citation type="submission" date="2019-12" db="EMBL/GenBank/DDBJ databases">
        <title>Genomic-based taxomic classification of the family Erythrobacteraceae.</title>
        <authorList>
            <person name="Xu L."/>
        </authorList>
    </citation>
    <scope>NUCLEOTIDE SEQUENCE [LARGE SCALE GENOMIC DNA]</scope>
    <source>
        <strain evidence="7 8">KEMB 9005-328</strain>
    </source>
</reference>
<dbReference type="NCBIfam" id="NF003828">
    <property type="entry name" value="PRK05416.1"/>
    <property type="match status" value="1"/>
</dbReference>
<gene>
    <name evidence="7" type="primary">rapZ</name>
    <name evidence="7" type="ORF">GRI58_10020</name>
</gene>
<dbReference type="Proteomes" id="UP000439780">
    <property type="component" value="Unassembled WGS sequence"/>
</dbReference>
<dbReference type="InterPro" id="IPR027417">
    <property type="entry name" value="P-loop_NTPase"/>
</dbReference>
<keyword evidence="8" id="KW-1185">Reference proteome</keyword>
<evidence type="ECO:0000259" key="5">
    <source>
        <dbReference type="Pfam" id="PF03668"/>
    </source>
</evidence>
<dbReference type="RefSeq" id="WP_160753457.1">
    <property type="nucleotide sequence ID" value="NZ_WTYA01000007.1"/>
</dbReference>
<dbReference type="PIRSF" id="PIRSF005052">
    <property type="entry name" value="P-loopkin"/>
    <property type="match status" value="1"/>
</dbReference>
<dbReference type="PANTHER" id="PTHR30448">
    <property type="entry name" value="RNASE ADAPTER PROTEIN RAPZ"/>
    <property type="match status" value="1"/>
</dbReference>
<evidence type="ECO:0000256" key="4">
    <source>
        <dbReference type="HAMAP-Rule" id="MF_00636"/>
    </source>
</evidence>
<dbReference type="InterPro" id="IPR053931">
    <property type="entry name" value="RapZ_C"/>
</dbReference>
<keyword evidence="3 4" id="KW-0342">GTP-binding</keyword>
<organism evidence="7 8">
    <name type="scientific">Qipengyuania algicida</name>
    <dbReference type="NCBI Taxonomy" id="1836209"/>
    <lineage>
        <taxon>Bacteria</taxon>
        <taxon>Pseudomonadati</taxon>
        <taxon>Pseudomonadota</taxon>
        <taxon>Alphaproteobacteria</taxon>
        <taxon>Sphingomonadales</taxon>
        <taxon>Erythrobacteraceae</taxon>
        <taxon>Qipengyuania</taxon>
    </lineage>
</organism>
<dbReference type="HAMAP" id="MF_00636">
    <property type="entry name" value="RapZ_like"/>
    <property type="match status" value="1"/>
</dbReference>
<dbReference type="Pfam" id="PF22740">
    <property type="entry name" value="PapZ_C"/>
    <property type="match status" value="1"/>
</dbReference>
<dbReference type="InterPro" id="IPR053930">
    <property type="entry name" value="RapZ-like_N"/>
</dbReference>
<accession>A0A845AKT8</accession>
<dbReference type="OrthoDB" id="9784461at2"/>
<dbReference type="GO" id="GO:0005525">
    <property type="term" value="F:GTP binding"/>
    <property type="evidence" value="ECO:0007669"/>
    <property type="project" value="UniProtKB-UniRule"/>
</dbReference>
<keyword evidence="1 4" id="KW-0547">Nucleotide-binding</keyword>
<proteinExistence type="inferred from homology"/>
<dbReference type="AlphaFoldDB" id="A0A845AKT8"/>
<feature type="binding site" evidence="4">
    <location>
        <begin position="18"/>
        <end position="25"/>
    </location>
    <ligand>
        <name>ATP</name>
        <dbReference type="ChEBI" id="CHEBI:30616"/>
    </ligand>
</feature>
<dbReference type="InterPro" id="IPR005337">
    <property type="entry name" value="RapZ-like"/>
</dbReference>
<evidence type="ECO:0000313" key="8">
    <source>
        <dbReference type="Proteomes" id="UP000439780"/>
    </source>
</evidence>
<feature type="domain" description="RapZ-like N-terminal" evidence="5">
    <location>
        <begin position="13"/>
        <end position="165"/>
    </location>
</feature>
<evidence type="ECO:0000256" key="3">
    <source>
        <dbReference type="ARBA" id="ARBA00023134"/>
    </source>
</evidence>
<feature type="domain" description="RapZ C-terminal" evidence="6">
    <location>
        <begin position="172"/>
        <end position="290"/>
    </location>
</feature>
<name>A0A845AKT8_9SPHN</name>
<evidence type="ECO:0000259" key="6">
    <source>
        <dbReference type="Pfam" id="PF22740"/>
    </source>
</evidence>
<protein>
    <submittedName>
        <fullName evidence="7">RNase adapter RapZ</fullName>
    </submittedName>
</protein>
<dbReference type="SUPFAM" id="SSF52540">
    <property type="entry name" value="P-loop containing nucleoside triphosphate hydrolases"/>
    <property type="match status" value="1"/>
</dbReference>
<keyword evidence="2 4" id="KW-0067">ATP-binding</keyword>
<dbReference type="EMBL" id="WTYA01000007">
    <property type="protein sequence ID" value="MXP29156.1"/>
    <property type="molecule type" value="Genomic_DNA"/>
</dbReference>
<dbReference type="GO" id="GO:0005524">
    <property type="term" value="F:ATP binding"/>
    <property type="evidence" value="ECO:0007669"/>
    <property type="project" value="UniProtKB-UniRule"/>
</dbReference>
<dbReference type="Pfam" id="PF03668">
    <property type="entry name" value="RapZ-like_N"/>
    <property type="match status" value="1"/>
</dbReference>